<sequence>MKIEHIALYVNELEKARDFFVNYLNGTSNAGYHNPKTDFRSYFISFEDGARLELMHKPEMTDNEKHLNRTGYAHVAFSLGSKEKVDSLTAKLKSDGYEVISGPRTTGDGYYESCIVAIEGNQIELTE</sequence>
<name>A0A1H9D9F6_9SPIR</name>
<dbReference type="PANTHER" id="PTHR36113:SF1">
    <property type="entry name" value="GLYOXALASE_BLEOMYCIN RESISTANCE PROTEIN_DIOXYGENASE"/>
    <property type="match status" value="1"/>
</dbReference>
<dbReference type="GO" id="GO:0016829">
    <property type="term" value="F:lyase activity"/>
    <property type="evidence" value="ECO:0007669"/>
    <property type="project" value="UniProtKB-KW"/>
</dbReference>
<dbReference type="Proteomes" id="UP000182360">
    <property type="component" value="Unassembled WGS sequence"/>
</dbReference>
<dbReference type="OrthoDB" id="9789012at2"/>
<gene>
    <name evidence="2" type="ORF">SAMN04487977_102490</name>
</gene>
<protein>
    <submittedName>
        <fullName evidence="2">Lactoylglutathione lyase</fullName>
    </submittedName>
</protein>
<dbReference type="InterPro" id="IPR037523">
    <property type="entry name" value="VOC_core"/>
</dbReference>
<dbReference type="EMBL" id="FOFU01000002">
    <property type="protein sequence ID" value="SEQ10094.1"/>
    <property type="molecule type" value="Genomic_DNA"/>
</dbReference>
<evidence type="ECO:0000259" key="1">
    <source>
        <dbReference type="PROSITE" id="PS51819"/>
    </source>
</evidence>
<dbReference type="Gene3D" id="3.10.180.10">
    <property type="entry name" value="2,3-Dihydroxybiphenyl 1,2-Dioxygenase, domain 1"/>
    <property type="match status" value="1"/>
</dbReference>
<evidence type="ECO:0000313" key="3">
    <source>
        <dbReference type="Proteomes" id="UP000182360"/>
    </source>
</evidence>
<keyword evidence="2" id="KW-0456">Lyase</keyword>
<feature type="domain" description="VOC" evidence="1">
    <location>
        <begin position="2"/>
        <end position="127"/>
    </location>
</feature>
<reference evidence="2 3" key="1">
    <citation type="submission" date="2016-10" db="EMBL/GenBank/DDBJ databases">
        <authorList>
            <person name="de Groot N.N."/>
        </authorList>
    </citation>
    <scope>NUCLEOTIDE SEQUENCE [LARGE SCALE GENOMIC DNA]</scope>
    <source>
        <strain evidence="2 3">B25</strain>
    </source>
</reference>
<dbReference type="CDD" id="cd07241">
    <property type="entry name" value="VOC_BsYyaH"/>
    <property type="match status" value="1"/>
</dbReference>
<dbReference type="RefSeq" id="WP_074641710.1">
    <property type="nucleotide sequence ID" value="NZ_FOFU01000002.1"/>
</dbReference>
<proteinExistence type="predicted"/>
<dbReference type="InterPro" id="IPR004360">
    <property type="entry name" value="Glyas_Fos-R_dOase_dom"/>
</dbReference>
<dbReference type="PROSITE" id="PS51819">
    <property type="entry name" value="VOC"/>
    <property type="match status" value="1"/>
</dbReference>
<evidence type="ECO:0000313" key="2">
    <source>
        <dbReference type="EMBL" id="SEQ10094.1"/>
    </source>
</evidence>
<dbReference type="AlphaFoldDB" id="A0A1H9D9F6"/>
<dbReference type="SUPFAM" id="SSF54593">
    <property type="entry name" value="Glyoxalase/Bleomycin resistance protein/Dihydroxybiphenyl dioxygenase"/>
    <property type="match status" value="1"/>
</dbReference>
<dbReference type="PANTHER" id="PTHR36113">
    <property type="entry name" value="LYASE, PUTATIVE-RELATED-RELATED"/>
    <property type="match status" value="1"/>
</dbReference>
<organism evidence="2 3">
    <name type="scientific">Treponema bryantii</name>
    <dbReference type="NCBI Taxonomy" id="163"/>
    <lineage>
        <taxon>Bacteria</taxon>
        <taxon>Pseudomonadati</taxon>
        <taxon>Spirochaetota</taxon>
        <taxon>Spirochaetia</taxon>
        <taxon>Spirochaetales</taxon>
        <taxon>Treponemataceae</taxon>
        <taxon>Treponema</taxon>
    </lineage>
</organism>
<dbReference type="InterPro" id="IPR051332">
    <property type="entry name" value="Fosfomycin_Res_Enzymes"/>
</dbReference>
<dbReference type="Pfam" id="PF00903">
    <property type="entry name" value="Glyoxalase"/>
    <property type="match status" value="1"/>
</dbReference>
<dbReference type="InterPro" id="IPR029068">
    <property type="entry name" value="Glyas_Bleomycin-R_OHBP_Dase"/>
</dbReference>
<accession>A0A1H9D9F6</accession>
<keyword evidence="3" id="KW-1185">Reference proteome</keyword>